<evidence type="ECO:0000256" key="1">
    <source>
        <dbReference type="ARBA" id="ARBA00022598"/>
    </source>
</evidence>
<evidence type="ECO:0000313" key="6">
    <source>
        <dbReference type="EMBL" id="OIR21807.1"/>
    </source>
</evidence>
<dbReference type="Gene3D" id="3.30.1490.20">
    <property type="entry name" value="ATP-grasp fold, A domain"/>
    <property type="match status" value="1"/>
</dbReference>
<proteinExistence type="predicted"/>
<organism evidence="6 7">
    <name type="scientific">Marine Group III euryarchaeote CG-Epi2</name>
    <dbReference type="NCBI Taxonomy" id="1888996"/>
    <lineage>
        <taxon>Archaea</taxon>
        <taxon>Methanobacteriati</taxon>
        <taxon>Thermoplasmatota</taxon>
        <taxon>Thermoplasmata</taxon>
        <taxon>Candidatus Thermoprofundales</taxon>
    </lineage>
</organism>
<name>A0A1J5TLF9_9ARCH</name>
<dbReference type="InterPro" id="IPR005479">
    <property type="entry name" value="CPAse_ATP-bd"/>
</dbReference>
<evidence type="ECO:0000256" key="2">
    <source>
        <dbReference type="ARBA" id="ARBA00022741"/>
    </source>
</evidence>
<dbReference type="GO" id="GO:0005524">
    <property type="term" value="F:ATP binding"/>
    <property type="evidence" value="ECO:0007669"/>
    <property type="project" value="UniProtKB-UniRule"/>
</dbReference>
<dbReference type="AlphaFoldDB" id="A0A1J5TLF9"/>
<dbReference type="InterPro" id="IPR052032">
    <property type="entry name" value="ATP-dep_AA_Ligase"/>
</dbReference>
<keyword evidence="3 4" id="KW-0067">ATP-binding</keyword>
<reference evidence="6 7" key="1">
    <citation type="submission" date="2016-08" db="EMBL/GenBank/DDBJ databases">
        <title>New Insights into Marine Group III Euryarchaeota, from dark to light.</title>
        <authorList>
            <person name="Haro-Moreno J.M."/>
            <person name="Rodriguez-Valera F."/>
            <person name="Lopez-Garcia P."/>
            <person name="Moreira D."/>
            <person name="Martin-Cuadrado A.B."/>
        </authorList>
    </citation>
    <scope>NUCLEOTIDE SEQUENCE [LARGE SCALE GENOMIC DNA]</scope>
    <source>
        <strain evidence="6">CG-Epi2</strain>
    </source>
</reference>
<gene>
    <name evidence="6" type="ORF">BET99_01520</name>
</gene>
<evidence type="ECO:0000256" key="3">
    <source>
        <dbReference type="ARBA" id="ARBA00022840"/>
    </source>
</evidence>
<dbReference type="GO" id="GO:0016874">
    <property type="term" value="F:ligase activity"/>
    <property type="evidence" value="ECO:0007669"/>
    <property type="project" value="UniProtKB-KW"/>
</dbReference>
<dbReference type="Gene3D" id="3.30.470.20">
    <property type="entry name" value="ATP-grasp fold, B domain"/>
    <property type="match status" value="1"/>
</dbReference>
<dbReference type="InterPro" id="IPR048764">
    <property type="entry name" value="PylC_N"/>
</dbReference>
<feature type="domain" description="ATP-grasp" evidence="5">
    <location>
        <begin position="139"/>
        <end position="339"/>
    </location>
</feature>
<dbReference type="Proteomes" id="UP000183615">
    <property type="component" value="Unassembled WGS sequence"/>
</dbReference>
<dbReference type="InterPro" id="IPR011761">
    <property type="entry name" value="ATP-grasp"/>
</dbReference>
<dbReference type="SUPFAM" id="SSF56059">
    <property type="entry name" value="Glutathione synthetase ATP-binding domain-like"/>
    <property type="match status" value="1"/>
</dbReference>
<evidence type="ECO:0000259" key="5">
    <source>
        <dbReference type="PROSITE" id="PS50975"/>
    </source>
</evidence>
<dbReference type="EMBL" id="MIYZ01000034">
    <property type="protein sequence ID" value="OIR21807.1"/>
    <property type="molecule type" value="Genomic_DNA"/>
</dbReference>
<evidence type="ECO:0000313" key="7">
    <source>
        <dbReference type="Proteomes" id="UP000183615"/>
    </source>
</evidence>
<dbReference type="InterPro" id="IPR013815">
    <property type="entry name" value="ATP_grasp_subdomain_1"/>
</dbReference>
<dbReference type="PROSITE" id="PS50975">
    <property type="entry name" value="ATP_GRASP"/>
    <property type="match status" value="1"/>
</dbReference>
<dbReference type="Pfam" id="PF21360">
    <property type="entry name" value="PylC-like_N"/>
    <property type="match status" value="1"/>
</dbReference>
<keyword evidence="1" id="KW-0436">Ligase</keyword>
<protein>
    <recommendedName>
        <fullName evidence="5">ATP-grasp domain-containing protein</fullName>
    </recommendedName>
</protein>
<dbReference type="PANTHER" id="PTHR43585">
    <property type="entry name" value="FUMIPYRROLE BIOSYNTHESIS PROTEIN C"/>
    <property type="match status" value="1"/>
</dbReference>
<accession>A0A1J5TLF9</accession>
<dbReference type="GO" id="GO:0046872">
    <property type="term" value="F:metal ion binding"/>
    <property type="evidence" value="ECO:0007669"/>
    <property type="project" value="InterPro"/>
</dbReference>
<keyword evidence="2 4" id="KW-0547">Nucleotide-binding</keyword>
<dbReference type="Gene3D" id="3.40.50.20">
    <property type="match status" value="1"/>
</dbReference>
<dbReference type="PANTHER" id="PTHR43585:SF2">
    <property type="entry name" value="ATP-GRASP ENZYME FSQD"/>
    <property type="match status" value="1"/>
</dbReference>
<dbReference type="Pfam" id="PF15632">
    <property type="entry name" value="ATPgrasp_Ter"/>
    <property type="match status" value="1"/>
</dbReference>
<dbReference type="PROSITE" id="PS00867">
    <property type="entry name" value="CPSASE_2"/>
    <property type="match status" value="1"/>
</dbReference>
<sequence length="360" mass="41574">MGITRKEVAKSLQKLVRRQGWWRKVRILLTGVGCPGAHALITNLKKQEPDIFILGTNATEQAIGKWICDDFSIVPWAYEKGYVDSIIELVKQHNIDIVFPQTSWEMFHLSKASETIEKYCKLLASKHELVNICENKFLMYEHFKGKIEVPKYYLVRTFEELENAALKLGYPDKDIVFKPPEGKGARGVRVMTEKSDRYDLLFNGRPFAKFISMDELKNTVSGKEIPELMIMEYLDGEELKIDPVVQEGEMLVCSVKLRMNFASGLGMNYEFIDDKKAVKYAEKVMEHLPMDYCVDISTRGGVLMEINPRVSTYIYSDNYCPPYLSLKLAMGEMGKKEIQKYQNNIPIGKRLFRYYGQVDY</sequence>
<comment type="caution">
    <text evidence="6">The sequence shown here is derived from an EMBL/GenBank/DDBJ whole genome shotgun (WGS) entry which is preliminary data.</text>
</comment>
<evidence type="ECO:0000256" key="4">
    <source>
        <dbReference type="PROSITE-ProRule" id="PRU00409"/>
    </source>
</evidence>